<dbReference type="CDD" id="cd00143">
    <property type="entry name" value="PP2Cc"/>
    <property type="match status" value="1"/>
</dbReference>
<keyword evidence="3" id="KW-1185">Reference proteome</keyword>
<dbReference type="SMART" id="SM00332">
    <property type="entry name" value="PP2Cc"/>
    <property type="match status" value="1"/>
</dbReference>
<dbReference type="Gene3D" id="3.60.40.10">
    <property type="entry name" value="PPM-type phosphatase domain"/>
    <property type="match status" value="1"/>
</dbReference>
<dbReference type="Proteomes" id="UP000050833">
    <property type="component" value="Unassembled WGS sequence"/>
</dbReference>
<evidence type="ECO:0000259" key="1">
    <source>
        <dbReference type="PROSITE" id="PS51746"/>
    </source>
</evidence>
<gene>
    <name evidence="2" type="ORF">APZ18_09945</name>
</gene>
<accession>A0AAW3JR68</accession>
<dbReference type="InterPro" id="IPR001932">
    <property type="entry name" value="PPM-type_phosphatase-like_dom"/>
</dbReference>
<name>A0AAW3JR68_9FIRM</name>
<dbReference type="InterPro" id="IPR015655">
    <property type="entry name" value="PP2C"/>
</dbReference>
<proteinExistence type="predicted"/>
<comment type="caution">
    <text evidence="2">The sequence shown here is derived from an EMBL/GenBank/DDBJ whole genome shotgun (WGS) entry which is preliminary data.</text>
</comment>
<dbReference type="InterPro" id="IPR036457">
    <property type="entry name" value="PPM-type-like_dom_sf"/>
</dbReference>
<dbReference type="EMBL" id="LLKB01000005">
    <property type="protein sequence ID" value="KQC85024.1"/>
    <property type="molecule type" value="Genomic_DNA"/>
</dbReference>
<sequence length="290" mass="32712">MFGKRKKEPQPEINIQRNVSHTVVRTVPEIITCKYSATGNRKYQQDAVYVSGSKKIAANRKTRVMAAVCDGMGGMADGEKASRTAITMLKDGFEKIEKDPNVNIPLFFQSGIKAIDKVIHDFHEEGEKGSGTTMVAVITEENRLYWASVGDSRIYLLRGDEIKLVTRDHNYYLRLMQMVENGSMTKEEAMRHRQKEALISFLGIGNVKLMDVIDKPFEMQTGDMVLLCSDGVTKTLSKDRIKMILKNDAVSMQKKAEILVEAAVRENTHSQDNTSVALLQYIETKITKER</sequence>
<dbReference type="SUPFAM" id="SSF81606">
    <property type="entry name" value="PP2C-like"/>
    <property type="match status" value="1"/>
</dbReference>
<feature type="domain" description="PPM-type phosphatase" evidence="1">
    <location>
        <begin position="31"/>
        <end position="281"/>
    </location>
</feature>
<evidence type="ECO:0000313" key="3">
    <source>
        <dbReference type="Proteomes" id="UP000050833"/>
    </source>
</evidence>
<protein>
    <recommendedName>
        <fullName evidence="1">PPM-type phosphatase domain-containing protein</fullName>
    </recommendedName>
</protein>
<dbReference type="PANTHER" id="PTHR47992">
    <property type="entry name" value="PROTEIN PHOSPHATASE"/>
    <property type="match status" value="1"/>
</dbReference>
<dbReference type="RefSeq" id="WP_022013770.1">
    <property type="nucleotide sequence ID" value="NZ_DBGBRS010000257.1"/>
</dbReference>
<dbReference type="PROSITE" id="PS51746">
    <property type="entry name" value="PPM_2"/>
    <property type="match status" value="1"/>
</dbReference>
<dbReference type="GO" id="GO:0004722">
    <property type="term" value="F:protein serine/threonine phosphatase activity"/>
    <property type="evidence" value="ECO:0007669"/>
    <property type="project" value="InterPro"/>
</dbReference>
<dbReference type="Pfam" id="PF00481">
    <property type="entry name" value="PP2C"/>
    <property type="match status" value="1"/>
</dbReference>
<dbReference type="AlphaFoldDB" id="A0AAW3JR68"/>
<reference evidence="2 3" key="1">
    <citation type="submission" date="2015-10" db="EMBL/GenBank/DDBJ databases">
        <title>Butyribacter intestini gen. nov., sp. nov., a butyric acid-producing bacterium of the family Lachnospiraceae isolated from the human faeces.</title>
        <authorList>
            <person name="Zou Y."/>
            <person name="Xue W."/>
            <person name="Luo G."/>
            <person name="Lv M."/>
        </authorList>
    </citation>
    <scope>NUCLEOTIDE SEQUENCE [LARGE SCALE GENOMIC DNA]</scope>
    <source>
        <strain evidence="2 3">TF01-11</strain>
    </source>
</reference>
<dbReference type="SMART" id="SM00331">
    <property type="entry name" value="PP2C_SIG"/>
    <property type="match status" value="1"/>
</dbReference>
<evidence type="ECO:0000313" key="2">
    <source>
        <dbReference type="EMBL" id="KQC85024.1"/>
    </source>
</evidence>
<organism evidence="2 3">
    <name type="scientific">Butyribacter intestini</name>
    <dbReference type="NCBI Taxonomy" id="1703332"/>
    <lineage>
        <taxon>Bacteria</taxon>
        <taxon>Bacillati</taxon>
        <taxon>Bacillota</taxon>
        <taxon>Clostridia</taxon>
        <taxon>Lachnospirales</taxon>
        <taxon>Lachnospiraceae</taxon>
        <taxon>Butyribacter</taxon>
    </lineage>
</organism>